<sequence length="176" mass="20363">MSLSIEELSELEDEILERFPNEITGILSKINRSGQLEDFMNLIGMDDLIESEEDFYSYKDGKIVVVGGTEIKEEVLLSIANNLGIEKDRFEFCLDYKQIQKYDFRKMQYAPQYRVILFGPTPHSGHGKGESGSIIAELEKSTMYPRVERMMSGNELKITKSNFREKLQQLIDENYI</sequence>
<comment type="caution">
    <text evidence="1">The sequence shown here is derived from an EMBL/GenBank/DDBJ whole genome shotgun (WGS) entry which is preliminary data.</text>
</comment>
<evidence type="ECO:0000313" key="2">
    <source>
        <dbReference type="Proteomes" id="UP000006238"/>
    </source>
</evidence>
<dbReference type="EMBL" id="ABWN01000024">
    <property type="protein sequence ID" value="EFF68823.1"/>
    <property type="molecule type" value="Genomic_DNA"/>
</dbReference>
<keyword evidence="2" id="KW-1185">Reference proteome</keyword>
<protein>
    <submittedName>
        <fullName evidence="1">Uncharacterized protein</fullName>
    </submittedName>
</protein>
<gene>
    <name evidence="1" type="ORF">BUTYVIB_01038</name>
</gene>
<name>D4RYX4_9FIRM</name>
<reference evidence="1 2" key="1">
    <citation type="submission" date="2010-02" db="EMBL/GenBank/DDBJ databases">
        <authorList>
            <person name="Weinstock G."/>
            <person name="Sodergren E."/>
            <person name="Clifton S."/>
            <person name="Fulton L."/>
            <person name="Fulton B."/>
            <person name="Courtney L."/>
            <person name="Fronick C."/>
            <person name="Harrison M."/>
            <person name="Strong C."/>
            <person name="Farmer C."/>
            <person name="Delahaunty K."/>
            <person name="Markovic C."/>
            <person name="Hall O."/>
            <person name="Minx P."/>
            <person name="Tomlinson C."/>
            <person name="Mitreva M."/>
            <person name="Nelson J."/>
            <person name="Hou S."/>
            <person name="Wollam A."/>
            <person name="Pepin K.H."/>
            <person name="Johnson M."/>
            <person name="Bhonagiri V."/>
            <person name="Zhang X."/>
            <person name="Suruliraj S."/>
            <person name="Warren W."/>
            <person name="Chinwalla A."/>
            <person name="Mardis E.R."/>
            <person name="Wilson R.K."/>
        </authorList>
    </citation>
    <scope>NUCLEOTIDE SEQUENCE [LARGE SCALE GENOMIC DNA]</scope>
    <source>
        <strain evidence="1 2">DSM 2876</strain>
    </source>
</reference>
<dbReference type="GeneID" id="98918910"/>
<organism evidence="1 2">
    <name type="scientific">Eshraghiella crossota DSM 2876</name>
    <dbReference type="NCBI Taxonomy" id="511680"/>
    <lineage>
        <taxon>Bacteria</taxon>
        <taxon>Bacillati</taxon>
        <taxon>Bacillota</taxon>
        <taxon>Clostridia</taxon>
        <taxon>Lachnospirales</taxon>
        <taxon>Lachnospiraceae</taxon>
        <taxon>Eshraghiella</taxon>
    </lineage>
</organism>
<dbReference type="Proteomes" id="UP000006238">
    <property type="component" value="Unassembled WGS sequence"/>
</dbReference>
<proteinExistence type="predicted"/>
<evidence type="ECO:0000313" key="1">
    <source>
        <dbReference type="EMBL" id="EFF68823.1"/>
    </source>
</evidence>
<dbReference type="AlphaFoldDB" id="D4RYX4"/>
<dbReference type="RefSeq" id="WP_005602305.1">
    <property type="nucleotide sequence ID" value="NZ_GG663522.1"/>
</dbReference>
<accession>D4RYX4</accession>
<dbReference type="eggNOG" id="ENOG5033205">
    <property type="taxonomic scope" value="Bacteria"/>
</dbReference>
<dbReference type="HOGENOM" id="CLU_128056_0_0_9"/>